<evidence type="ECO:0000256" key="13">
    <source>
        <dbReference type="SAM" id="Phobius"/>
    </source>
</evidence>
<evidence type="ECO:0000256" key="8">
    <source>
        <dbReference type="ARBA" id="ARBA00022982"/>
    </source>
</evidence>
<reference evidence="15" key="1">
    <citation type="submission" date="2020-04" db="EMBL/GenBank/DDBJ databases">
        <title>Deep metagenomics examines the oral microbiome during advanced dental caries in children, revealing novel taxa and co-occurrences with host molecules.</title>
        <authorList>
            <person name="Baker J.L."/>
            <person name="Morton J.T."/>
            <person name="Dinis M."/>
            <person name="Alvarez R."/>
            <person name="Tran N.C."/>
            <person name="Knight R."/>
            <person name="Edlund A."/>
        </authorList>
    </citation>
    <scope>NUCLEOTIDE SEQUENCE</scope>
    <source>
        <strain evidence="15">JCVI_32_bin.24</strain>
    </source>
</reference>
<dbReference type="Pfam" id="PF01292">
    <property type="entry name" value="Ni_hydr_CYTB"/>
    <property type="match status" value="1"/>
</dbReference>
<feature type="domain" description="Cytochrome b561 bacterial/Ni-hydrogenase" evidence="14">
    <location>
        <begin position="5"/>
        <end position="172"/>
    </location>
</feature>
<dbReference type="PANTHER" id="PTHR30529">
    <property type="entry name" value="CYTOCHROME B561"/>
    <property type="match status" value="1"/>
</dbReference>
<evidence type="ECO:0000256" key="4">
    <source>
        <dbReference type="ARBA" id="ARBA00022475"/>
    </source>
</evidence>
<evidence type="ECO:0000256" key="9">
    <source>
        <dbReference type="ARBA" id="ARBA00022989"/>
    </source>
</evidence>
<dbReference type="InterPro" id="IPR016174">
    <property type="entry name" value="Di-haem_cyt_TM"/>
</dbReference>
<feature type="transmembrane region" description="Helical" evidence="13">
    <location>
        <begin position="44"/>
        <end position="64"/>
    </location>
</feature>
<keyword evidence="5" id="KW-0349">Heme</keyword>
<keyword evidence="7" id="KW-0479">Metal-binding</keyword>
<dbReference type="AlphaFoldDB" id="A0A930BSE9"/>
<accession>A0A930BSE9</accession>
<organism evidence="15 16">
    <name type="scientific">Dechloromonas agitata</name>
    <dbReference type="NCBI Taxonomy" id="73030"/>
    <lineage>
        <taxon>Bacteria</taxon>
        <taxon>Pseudomonadati</taxon>
        <taxon>Pseudomonadota</taxon>
        <taxon>Betaproteobacteria</taxon>
        <taxon>Rhodocyclales</taxon>
        <taxon>Azonexaceae</taxon>
        <taxon>Dechloromonas</taxon>
    </lineage>
</organism>
<dbReference type="GO" id="GO:0009055">
    <property type="term" value="F:electron transfer activity"/>
    <property type="evidence" value="ECO:0007669"/>
    <property type="project" value="InterPro"/>
</dbReference>
<keyword evidence="8" id="KW-0249">Electron transport</keyword>
<name>A0A930BSE9_9RHOO</name>
<dbReference type="Proteomes" id="UP000718593">
    <property type="component" value="Unassembled WGS sequence"/>
</dbReference>
<proteinExistence type="inferred from homology"/>
<dbReference type="GO" id="GO:0005886">
    <property type="term" value="C:plasma membrane"/>
    <property type="evidence" value="ECO:0007669"/>
    <property type="project" value="UniProtKB-SubCell"/>
</dbReference>
<dbReference type="RefSeq" id="WP_051453049.1">
    <property type="nucleotide sequence ID" value="NZ_JARBJQ010000004.1"/>
</dbReference>
<gene>
    <name evidence="15" type="ORF">HXL68_06990</name>
</gene>
<keyword evidence="11 13" id="KW-0472">Membrane</keyword>
<feature type="transmembrane region" description="Helical" evidence="13">
    <location>
        <begin position="85"/>
        <end position="104"/>
    </location>
</feature>
<feature type="transmembrane region" description="Helical" evidence="13">
    <location>
        <begin position="135"/>
        <end position="156"/>
    </location>
</feature>
<evidence type="ECO:0000256" key="3">
    <source>
        <dbReference type="ARBA" id="ARBA00022448"/>
    </source>
</evidence>
<dbReference type="GO" id="GO:0020037">
    <property type="term" value="F:heme binding"/>
    <property type="evidence" value="ECO:0007669"/>
    <property type="project" value="TreeGrafter"/>
</dbReference>
<evidence type="ECO:0000256" key="5">
    <source>
        <dbReference type="ARBA" id="ARBA00022617"/>
    </source>
</evidence>
<sequence length="177" mass="19398">MNASRYTLPAILLHWAQAVIVIWLLWLGWTMVDLPKGAERSAAYGLHKSLGLLMLLAVVVRLAWRAGHPPPAQLAAGWQARLATAVHHLLYVFLVLAPLAGYFASSFTPYPLKFFGFGIPKLGWPDEGLNGTFKLFHVAFVWGGAGLIALHVAGALKHLVQRDGTLGRMLPGRLFNK</sequence>
<comment type="similarity">
    <text evidence="12">Belongs to the cytochrome b561 family.</text>
</comment>
<evidence type="ECO:0000313" key="15">
    <source>
        <dbReference type="EMBL" id="MBF1164769.1"/>
    </source>
</evidence>
<comment type="caution">
    <text evidence="15">The sequence shown here is derived from an EMBL/GenBank/DDBJ whole genome shotgun (WGS) entry which is preliminary data.</text>
</comment>
<evidence type="ECO:0000259" key="14">
    <source>
        <dbReference type="Pfam" id="PF01292"/>
    </source>
</evidence>
<protein>
    <submittedName>
        <fullName evidence="15">Cytochrome b</fullName>
    </submittedName>
</protein>
<keyword evidence="3" id="KW-0813">Transport</keyword>
<evidence type="ECO:0000256" key="7">
    <source>
        <dbReference type="ARBA" id="ARBA00022723"/>
    </source>
</evidence>
<dbReference type="EMBL" id="JABZMI010000109">
    <property type="protein sequence ID" value="MBF1164769.1"/>
    <property type="molecule type" value="Genomic_DNA"/>
</dbReference>
<dbReference type="SUPFAM" id="SSF81342">
    <property type="entry name" value="Transmembrane di-heme cytochromes"/>
    <property type="match status" value="1"/>
</dbReference>
<keyword evidence="10" id="KW-0408">Iron</keyword>
<evidence type="ECO:0000256" key="6">
    <source>
        <dbReference type="ARBA" id="ARBA00022692"/>
    </source>
</evidence>
<dbReference type="GO" id="GO:0046872">
    <property type="term" value="F:metal ion binding"/>
    <property type="evidence" value="ECO:0007669"/>
    <property type="project" value="UniProtKB-KW"/>
</dbReference>
<evidence type="ECO:0000256" key="1">
    <source>
        <dbReference type="ARBA" id="ARBA00001970"/>
    </source>
</evidence>
<evidence type="ECO:0000256" key="11">
    <source>
        <dbReference type="ARBA" id="ARBA00023136"/>
    </source>
</evidence>
<evidence type="ECO:0000256" key="10">
    <source>
        <dbReference type="ARBA" id="ARBA00023004"/>
    </source>
</evidence>
<keyword evidence="9 13" id="KW-1133">Transmembrane helix</keyword>
<keyword evidence="4" id="KW-1003">Cell membrane</keyword>
<dbReference type="InterPro" id="IPR052168">
    <property type="entry name" value="Cytochrome_b561_oxidase"/>
</dbReference>
<evidence type="ECO:0000313" key="16">
    <source>
        <dbReference type="Proteomes" id="UP000718593"/>
    </source>
</evidence>
<dbReference type="GO" id="GO:0022904">
    <property type="term" value="P:respiratory electron transport chain"/>
    <property type="evidence" value="ECO:0007669"/>
    <property type="project" value="InterPro"/>
</dbReference>
<dbReference type="PANTHER" id="PTHR30529:SF7">
    <property type="entry name" value="CYTOCHROME B561 BACTERIAL_NI-HYDROGENASE DOMAIN-CONTAINING PROTEIN"/>
    <property type="match status" value="1"/>
</dbReference>
<evidence type="ECO:0000256" key="2">
    <source>
        <dbReference type="ARBA" id="ARBA00004651"/>
    </source>
</evidence>
<comment type="cofactor">
    <cofactor evidence="1">
        <name>heme b</name>
        <dbReference type="ChEBI" id="CHEBI:60344"/>
    </cofactor>
</comment>
<keyword evidence="6 13" id="KW-0812">Transmembrane</keyword>
<dbReference type="InterPro" id="IPR011577">
    <property type="entry name" value="Cyt_b561_bac/Ni-Hgenase"/>
</dbReference>
<evidence type="ECO:0000256" key="12">
    <source>
        <dbReference type="ARBA" id="ARBA00037975"/>
    </source>
</evidence>
<comment type="subcellular location">
    <subcellularLocation>
        <location evidence="2">Cell membrane</location>
        <topology evidence="2">Multi-pass membrane protein</topology>
    </subcellularLocation>
</comment>
<feature type="transmembrane region" description="Helical" evidence="13">
    <location>
        <begin position="12"/>
        <end position="32"/>
    </location>
</feature>